<name>A0A336M7Z9_CULSO</name>
<dbReference type="PANTHER" id="PTHR11257">
    <property type="entry name" value="CHEMOSENSORY PROTEIN-RELATED"/>
    <property type="match status" value="1"/>
</dbReference>
<reference evidence="2" key="1">
    <citation type="submission" date="2018-07" db="EMBL/GenBank/DDBJ databases">
        <authorList>
            <person name="Quirk P.G."/>
            <person name="Krulwich T.A."/>
        </authorList>
    </citation>
    <scope>NUCLEOTIDE SEQUENCE</scope>
</reference>
<sequence>MKQLVFITVIITFTILTVFVSQSTVNGQQSTKQKQYTSRFDNVDVDKILKNDRILNNYIKCLLEKGPCTQEGRELKKTLPDAFRTNCDKCSDTQRRNARKVIFHLQDKKQADYNKLVAKYDPEGIYRANWTKEKQNFQE</sequence>
<proteinExistence type="predicted"/>
<accession>A0A336M7Z9</accession>
<feature type="signal peptide" evidence="1">
    <location>
        <begin position="1"/>
        <end position="27"/>
    </location>
</feature>
<dbReference type="EMBL" id="UFQT01000675">
    <property type="protein sequence ID" value="SSX26442.1"/>
    <property type="molecule type" value="Genomic_DNA"/>
</dbReference>
<dbReference type="SUPFAM" id="SSF100910">
    <property type="entry name" value="Chemosensory protein Csp2"/>
    <property type="match status" value="1"/>
</dbReference>
<organism evidence="2">
    <name type="scientific">Culicoides sonorensis</name>
    <name type="common">Biting midge</name>
    <dbReference type="NCBI Taxonomy" id="179676"/>
    <lineage>
        <taxon>Eukaryota</taxon>
        <taxon>Metazoa</taxon>
        <taxon>Ecdysozoa</taxon>
        <taxon>Arthropoda</taxon>
        <taxon>Hexapoda</taxon>
        <taxon>Insecta</taxon>
        <taxon>Pterygota</taxon>
        <taxon>Neoptera</taxon>
        <taxon>Endopterygota</taxon>
        <taxon>Diptera</taxon>
        <taxon>Nematocera</taxon>
        <taxon>Chironomoidea</taxon>
        <taxon>Ceratopogonidae</taxon>
        <taxon>Ceratopogoninae</taxon>
        <taxon>Culicoides</taxon>
        <taxon>Monoculicoides</taxon>
    </lineage>
</organism>
<evidence type="ECO:0000313" key="2">
    <source>
        <dbReference type="EMBL" id="SSX26442.1"/>
    </source>
</evidence>
<evidence type="ECO:0000256" key="1">
    <source>
        <dbReference type="SAM" id="SignalP"/>
    </source>
</evidence>
<dbReference type="VEuPathDB" id="VectorBase:CSON013423"/>
<protein>
    <submittedName>
        <fullName evidence="2">CSON013423 protein</fullName>
    </submittedName>
</protein>
<dbReference type="AlphaFoldDB" id="A0A336M7Z9"/>
<feature type="chain" id="PRO_5016461529" evidence="1">
    <location>
        <begin position="28"/>
        <end position="139"/>
    </location>
</feature>
<dbReference type="PANTHER" id="PTHR11257:SF13">
    <property type="entry name" value="GEO07322P1"/>
    <property type="match status" value="1"/>
</dbReference>
<dbReference type="OMA" id="CLMEKGP"/>
<keyword evidence="1" id="KW-0732">Signal</keyword>
<dbReference type="InterPro" id="IPR036682">
    <property type="entry name" value="OS_D_A10/PebIII_sf"/>
</dbReference>
<dbReference type="InterPro" id="IPR005055">
    <property type="entry name" value="A10/PebIII"/>
</dbReference>
<dbReference type="Pfam" id="PF03392">
    <property type="entry name" value="OS-D"/>
    <property type="match status" value="1"/>
</dbReference>
<gene>
    <name evidence="2" type="primary">CSON013423</name>
</gene>
<dbReference type="Gene3D" id="1.10.2080.10">
    <property type="entry name" value="Insect odorant-binding protein A10/Ejaculatory bulb-specific protein 3"/>
    <property type="match status" value="1"/>
</dbReference>